<reference evidence="11 12" key="1">
    <citation type="submission" date="2020-04" db="EMBL/GenBank/DDBJ databases">
        <authorList>
            <person name="Basu S."/>
            <person name="Maruthanayagam V."/>
            <person name="Chakraborty S."/>
            <person name="Pramanik A."/>
            <person name="Mukherjee J."/>
            <person name="Brink B."/>
        </authorList>
    </citation>
    <scope>NUCLEOTIDE SEQUENCE [LARGE SCALE GENOMIC DNA]</scope>
    <source>
        <strain evidence="11 12">AP17</strain>
    </source>
</reference>
<dbReference type="Proteomes" id="UP000500857">
    <property type="component" value="Chromosome"/>
</dbReference>
<sequence length="276" mass="31573">MVNSSTELVIEAGRTERQYWQDLWRYRELFYFLAWRDILVRYKQTIIGMAWALIRPFLTMVVFTIVFGKLAKLPSEGAPYPILVFAAMLPWQFFANALSECSNSLITNANLISKVYFPRLIVPASAVVVSFVDFMISGMILLGLMAWYDFLPSWRVLTLPLFIIIAAAAAMGAGLWLAALNVKYRDFRYIVPFIVQFGLYISPVGFSSTVVPERWRLLYSLNPMVGVIDGFRWAILGGETKLSWPEFSFSVGLVALLFVSGIWYFRKMERTFADVI</sequence>
<dbReference type="EMBL" id="CP051167">
    <property type="protein sequence ID" value="QIZ72508.1"/>
    <property type="molecule type" value="Genomic_DNA"/>
</dbReference>
<dbReference type="PANTHER" id="PTHR30413">
    <property type="entry name" value="INNER MEMBRANE TRANSPORT PERMEASE"/>
    <property type="match status" value="1"/>
</dbReference>
<dbReference type="Pfam" id="PF01061">
    <property type="entry name" value="ABC2_membrane"/>
    <property type="match status" value="1"/>
</dbReference>
<protein>
    <recommendedName>
        <fullName evidence="9">Transport permease protein</fullName>
    </recommendedName>
</protein>
<accession>A0A6H1U0V9</accession>
<proteinExistence type="inferred from homology"/>
<keyword evidence="7 9" id="KW-1133">Transmembrane helix</keyword>
<evidence type="ECO:0000256" key="6">
    <source>
        <dbReference type="ARBA" id="ARBA00022692"/>
    </source>
</evidence>
<keyword evidence="4 9" id="KW-1003">Cell membrane</keyword>
<evidence type="ECO:0000256" key="4">
    <source>
        <dbReference type="ARBA" id="ARBA00022475"/>
    </source>
</evidence>
<comment type="similarity">
    <text evidence="2 9">Belongs to the ABC-2 integral membrane protein family.</text>
</comment>
<name>A0A6H1U0V9_9CYAN</name>
<dbReference type="GO" id="GO:0005886">
    <property type="term" value="C:plasma membrane"/>
    <property type="evidence" value="ECO:0007669"/>
    <property type="project" value="UniProtKB-SubCell"/>
</dbReference>
<keyword evidence="5" id="KW-0997">Cell inner membrane</keyword>
<evidence type="ECO:0000256" key="8">
    <source>
        <dbReference type="ARBA" id="ARBA00023136"/>
    </source>
</evidence>
<comment type="subcellular location">
    <subcellularLocation>
        <location evidence="1">Cell inner membrane</location>
        <topology evidence="1">Multi-pass membrane protein</topology>
    </subcellularLocation>
    <subcellularLocation>
        <location evidence="9">Cell membrane</location>
        <topology evidence="9">Multi-pass membrane protein</topology>
    </subcellularLocation>
</comment>
<dbReference type="AlphaFoldDB" id="A0A6H1U0V9"/>
<dbReference type="InterPro" id="IPR047817">
    <property type="entry name" value="ABC2_TM_bact-type"/>
</dbReference>
<keyword evidence="12" id="KW-1185">Reference proteome</keyword>
<evidence type="ECO:0000256" key="7">
    <source>
        <dbReference type="ARBA" id="ARBA00022989"/>
    </source>
</evidence>
<feature type="transmembrane region" description="Helical" evidence="9">
    <location>
        <begin position="189"/>
        <end position="211"/>
    </location>
</feature>
<dbReference type="GO" id="GO:0015920">
    <property type="term" value="P:lipopolysaccharide transport"/>
    <property type="evidence" value="ECO:0007669"/>
    <property type="project" value="TreeGrafter"/>
</dbReference>
<keyword evidence="6 9" id="KW-0812">Transmembrane</keyword>
<evidence type="ECO:0000259" key="10">
    <source>
        <dbReference type="PROSITE" id="PS51012"/>
    </source>
</evidence>
<organism evidence="11 12">
    <name type="scientific">Oxynema aestuarii AP17</name>
    <dbReference type="NCBI Taxonomy" id="2064643"/>
    <lineage>
        <taxon>Bacteria</taxon>
        <taxon>Bacillati</taxon>
        <taxon>Cyanobacteriota</taxon>
        <taxon>Cyanophyceae</taxon>
        <taxon>Oscillatoriophycideae</taxon>
        <taxon>Oscillatoriales</taxon>
        <taxon>Oscillatoriaceae</taxon>
        <taxon>Oxynema</taxon>
        <taxon>Oxynema aestuarii</taxon>
    </lineage>
</organism>
<feature type="transmembrane region" description="Helical" evidence="9">
    <location>
        <begin position="46"/>
        <end position="68"/>
    </location>
</feature>
<dbReference type="PANTHER" id="PTHR30413:SF8">
    <property type="entry name" value="TRANSPORT PERMEASE PROTEIN"/>
    <property type="match status" value="1"/>
</dbReference>
<gene>
    <name evidence="11" type="ORF">HCG48_19530</name>
</gene>
<feature type="transmembrane region" description="Helical" evidence="9">
    <location>
        <begin position="120"/>
        <end position="148"/>
    </location>
</feature>
<dbReference type="GO" id="GO:0140359">
    <property type="term" value="F:ABC-type transporter activity"/>
    <property type="evidence" value="ECO:0007669"/>
    <property type="project" value="InterPro"/>
</dbReference>
<feature type="transmembrane region" description="Helical" evidence="9">
    <location>
        <begin position="247"/>
        <end position="265"/>
    </location>
</feature>
<evidence type="ECO:0000256" key="9">
    <source>
        <dbReference type="RuleBase" id="RU361157"/>
    </source>
</evidence>
<evidence type="ECO:0000313" key="11">
    <source>
        <dbReference type="EMBL" id="QIZ72508.1"/>
    </source>
</evidence>
<keyword evidence="8 9" id="KW-0472">Membrane</keyword>
<evidence type="ECO:0000256" key="2">
    <source>
        <dbReference type="ARBA" id="ARBA00007783"/>
    </source>
</evidence>
<evidence type="ECO:0000256" key="5">
    <source>
        <dbReference type="ARBA" id="ARBA00022519"/>
    </source>
</evidence>
<dbReference type="PROSITE" id="PS51012">
    <property type="entry name" value="ABC_TM2"/>
    <property type="match status" value="1"/>
</dbReference>
<evidence type="ECO:0000256" key="1">
    <source>
        <dbReference type="ARBA" id="ARBA00004429"/>
    </source>
</evidence>
<dbReference type="RefSeq" id="WP_168570656.1">
    <property type="nucleotide sequence ID" value="NZ_CP051167.1"/>
</dbReference>
<dbReference type="InterPro" id="IPR013525">
    <property type="entry name" value="ABC2_TM"/>
</dbReference>
<feature type="transmembrane region" description="Helical" evidence="9">
    <location>
        <begin position="154"/>
        <end position="177"/>
    </location>
</feature>
<evidence type="ECO:0000256" key="3">
    <source>
        <dbReference type="ARBA" id="ARBA00022448"/>
    </source>
</evidence>
<dbReference type="KEGG" id="oxy:HCG48_19530"/>
<evidence type="ECO:0000313" key="12">
    <source>
        <dbReference type="Proteomes" id="UP000500857"/>
    </source>
</evidence>
<feature type="domain" description="ABC transmembrane type-2" evidence="10">
    <location>
        <begin position="47"/>
        <end position="268"/>
    </location>
</feature>
<keyword evidence="3 9" id="KW-0813">Transport</keyword>
<feature type="transmembrane region" description="Helical" evidence="9">
    <location>
        <begin position="80"/>
        <end position="99"/>
    </location>
</feature>